<reference evidence="9 11" key="1">
    <citation type="submission" date="2020-01" db="EMBL/GenBank/DDBJ databases">
        <authorList>
            <consortium name="DOE Joint Genome Institute"/>
            <person name="Haridas S."/>
            <person name="Albert R."/>
            <person name="Binder M."/>
            <person name="Bloem J."/>
            <person name="Labutti K."/>
            <person name="Salamov A."/>
            <person name="Andreopoulos B."/>
            <person name="Baker S.E."/>
            <person name="Barry K."/>
            <person name="Bills G."/>
            <person name="Bluhm B.H."/>
            <person name="Cannon C."/>
            <person name="Castanera R."/>
            <person name="Culley D.E."/>
            <person name="Daum C."/>
            <person name="Ezra D."/>
            <person name="Gonzalez J.B."/>
            <person name="Henrissat B."/>
            <person name="Kuo A."/>
            <person name="Liang C."/>
            <person name="Lipzen A."/>
            <person name="Lutzoni F."/>
            <person name="Magnuson J."/>
            <person name="Mondo S."/>
            <person name="Nolan M."/>
            <person name="Ohm R."/>
            <person name="Pangilinan J."/>
            <person name="Park H.-J."/>
            <person name="Ramirez L."/>
            <person name="Alfaro M."/>
            <person name="Sun H."/>
            <person name="Tritt A."/>
            <person name="Yoshinaga Y."/>
            <person name="Zwiers L.-H."/>
            <person name="Turgeon B.G."/>
            <person name="Goodwin S.B."/>
            <person name="Spatafora J.W."/>
            <person name="Crous P.W."/>
            <person name="Grigoriev I.V."/>
        </authorList>
    </citation>
    <scope>NUCLEOTIDE SEQUENCE</scope>
    <source>
        <strain evidence="9 11">CBS 781.70</strain>
    </source>
</reference>
<reference evidence="11" key="2">
    <citation type="submission" date="2020-04" db="EMBL/GenBank/DDBJ databases">
        <authorList>
            <consortium name="NCBI Genome Project"/>
        </authorList>
    </citation>
    <scope>NUCLEOTIDE SEQUENCE</scope>
    <source>
        <strain evidence="11">CBS 781.70</strain>
    </source>
</reference>
<evidence type="ECO:0000256" key="4">
    <source>
        <dbReference type="ARBA" id="ARBA00023186"/>
    </source>
</evidence>
<evidence type="ECO:0000313" key="11">
    <source>
        <dbReference type="RefSeq" id="XP_033531737.1"/>
    </source>
</evidence>
<feature type="compositionally biased region" description="Acidic residues" evidence="7">
    <location>
        <begin position="41"/>
        <end position="74"/>
    </location>
</feature>
<dbReference type="Pfam" id="PF09649">
    <property type="entry name" value="CHZ"/>
    <property type="match status" value="1"/>
</dbReference>
<dbReference type="GeneID" id="54422028"/>
<evidence type="ECO:0000256" key="2">
    <source>
        <dbReference type="ARBA" id="ARBA00004123"/>
    </source>
</evidence>
<reference evidence="11" key="3">
    <citation type="submission" date="2025-04" db="UniProtKB">
        <authorList>
            <consortium name="RefSeq"/>
        </authorList>
    </citation>
    <scope>IDENTIFICATION</scope>
    <source>
        <strain evidence="11">CBS 781.70</strain>
    </source>
</reference>
<dbReference type="RefSeq" id="XP_033531737.1">
    <property type="nucleotide sequence ID" value="XM_033681458.1"/>
</dbReference>
<evidence type="ECO:0000313" key="9">
    <source>
        <dbReference type="EMBL" id="KAF1810106.1"/>
    </source>
</evidence>
<comment type="function">
    <text evidence="1">Forms a chaperone-bound H2A.Z-H2B complex that acts as a source for SWR1 complex-dependent H2A to H2A.Z histone replacement in chromatin.</text>
</comment>
<evidence type="ECO:0000256" key="6">
    <source>
        <dbReference type="ARBA" id="ARBA00025877"/>
    </source>
</evidence>
<comment type="subunit">
    <text evidence="6">Forms a heterotrimer with H2A.Z-H2B, stabilizing the association of the histone dimer. Also, with a lower affinity, forms a heterotrimer with H2A-H2B.</text>
</comment>
<evidence type="ECO:0000256" key="5">
    <source>
        <dbReference type="ARBA" id="ARBA00023242"/>
    </source>
</evidence>
<keyword evidence="4" id="KW-0143">Chaperone</keyword>
<dbReference type="EMBL" id="ML975168">
    <property type="protein sequence ID" value="KAF1810106.1"/>
    <property type="molecule type" value="Genomic_DNA"/>
</dbReference>
<accession>A0A6G1FWP1</accession>
<gene>
    <name evidence="9 11" type="ORF">P152DRAFT_475951</name>
</gene>
<feature type="compositionally biased region" description="Acidic residues" evidence="7">
    <location>
        <begin position="100"/>
        <end position="122"/>
    </location>
</feature>
<proteinExistence type="inferred from homology"/>
<dbReference type="Proteomes" id="UP000504638">
    <property type="component" value="Unplaced"/>
</dbReference>
<name>A0A6G1FWP1_9PEZI</name>
<dbReference type="InterPro" id="IPR019098">
    <property type="entry name" value="Histone_chaperone_domain_CHZ"/>
</dbReference>
<evidence type="ECO:0000259" key="8">
    <source>
        <dbReference type="SMART" id="SM01082"/>
    </source>
</evidence>
<dbReference type="GO" id="GO:0005634">
    <property type="term" value="C:nucleus"/>
    <property type="evidence" value="ECO:0007669"/>
    <property type="project" value="UniProtKB-SubCell"/>
</dbReference>
<evidence type="ECO:0000256" key="7">
    <source>
        <dbReference type="SAM" id="MobiDB-lite"/>
    </source>
</evidence>
<keyword evidence="10" id="KW-1185">Reference proteome</keyword>
<organism evidence="9">
    <name type="scientific">Eremomyces bilateralis CBS 781.70</name>
    <dbReference type="NCBI Taxonomy" id="1392243"/>
    <lineage>
        <taxon>Eukaryota</taxon>
        <taxon>Fungi</taxon>
        <taxon>Dikarya</taxon>
        <taxon>Ascomycota</taxon>
        <taxon>Pezizomycotina</taxon>
        <taxon>Dothideomycetes</taxon>
        <taxon>Dothideomycetes incertae sedis</taxon>
        <taxon>Eremomycetales</taxon>
        <taxon>Eremomycetaceae</taxon>
        <taxon>Eremomyces</taxon>
    </lineage>
</organism>
<comment type="similarity">
    <text evidence="3">Belongs to the CHZ1 family.</text>
</comment>
<feature type="domain" description="Histone chaperone" evidence="8">
    <location>
        <begin position="64"/>
        <end position="101"/>
    </location>
</feature>
<sequence length="122" mass="13508">MGEGNGTTINPGMAGVKPSEPDTQEFSGKGKAPTAQPDTNMMDEDDDDDDDDEEDQNEEPEEEEEDDDNMEEIDTNNIINTGRRTRGKAIDFAKAAENANDLDDEDEDEDDDFQAPEDAMEE</sequence>
<evidence type="ECO:0000256" key="3">
    <source>
        <dbReference type="ARBA" id="ARBA00008057"/>
    </source>
</evidence>
<keyword evidence="5" id="KW-0539">Nucleus</keyword>
<dbReference type="AlphaFoldDB" id="A0A6G1FWP1"/>
<dbReference type="SMART" id="SM01082">
    <property type="entry name" value="CHZ"/>
    <property type="match status" value="1"/>
</dbReference>
<evidence type="ECO:0000313" key="10">
    <source>
        <dbReference type="Proteomes" id="UP000504638"/>
    </source>
</evidence>
<comment type="subcellular location">
    <subcellularLocation>
        <location evidence="2">Nucleus</location>
    </subcellularLocation>
</comment>
<feature type="region of interest" description="Disordered" evidence="7">
    <location>
        <begin position="1"/>
        <end position="122"/>
    </location>
</feature>
<feature type="compositionally biased region" description="Polar residues" evidence="7">
    <location>
        <begin position="1"/>
        <end position="10"/>
    </location>
</feature>
<protein>
    <recommendedName>
        <fullName evidence="8">Histone chaperone domain-containing protein</fullName>
    </recommendedName>
</protein>
<evidence type="ECO:0000256" key="1">
    <source>
        <dbReference type="ARBA" id="ARBA00002212"/>
    </source>
</evidence>